<dbReference type="EMBL" id="CP036348">
    <property type="protein sequence ID" value="QDV70865.1"/>
    <property type="molecule type" value="Genomic_DNA"/>
</dbReference>
<reference evidence="2 3" key="1">
    <citation type="submission" date="2019-02" db="EMBL/GenBank/DDBJ databases">
        <title>Deep-cultivation of Planctomycetes and their phenomic and genomic characterization uncovers novel biology.</title>
        <authorList>
            <person name="Wiegand S."/>
            <person name="Jogler M."/>
            <person name="Boedeker C."/>
            <person name="Pinto D."/>
            <person name="Vollmers J."/>
            <person name="Rivas-Marin E."/>
            <person name="Kohn T."/>
            <person name="Peeters S.H."/>
            <person name="Heuer A."/>
            <person name="Rast P."/>
            <person name="Oberbeckmann S."/>
            <person name="Bunk B."/>
            <person name="Jeske O."/>
            <person name="Meyerdierks A."/>
            <person name="Storesund J.E."/>
            <person name="Kallscheuer N."/>
            <person name="Luecker S."/>
            <person name="Lage O.M."/>
            <person name="Pohl T."/>
            <person name="Merkel B.J."/>
            <person name="Hornburger P."/>
            <person name="Mueller R.-W."/>
            <person name="Bruemmer F."/>
            <person name="Labrenz M."/>
            <person name="Spormann A.M."/>
            <person name="Op den Camp H."/>
            <person name="Overmann J."/>
            <person name="Amann R."/>
            <person name="Jetten M.S.M."/>
            <person name="Mascher T."/>
            <person name="Medema M.H."/>
            <person name="Devos D.P."/>
            <person name="Kaster A.-K."/>
            <person name="Ovreas L."/>
            <person name="Rohde M."/>
            <person name="Galperin M.Y."/>
            <person name="Jogler C."/>
        </authorList>
    </citation>
    <scope>NUCLEOTIDE SEQUENCE [LARGE SCALE GENOMIC DNA]</scope>
    <source>
        <strain evidence="2 3">Poly24</strain>
    </source>
</reference>
<dbReference type="KEGG" id="rcf:Poly24_45980"/>
<proteinExistence type="predicted"/>
<evidence type="ECO:0000313" key="3">
    <source>
        <dbReference type="Proteomes" id="UP000315082"/>
    </source>
</evidence>
<evidence type="ECO:0000313" key="2">
    <source>
        <dbReference type="EMBL" id="QDV70865.1"/>
    </source>
</evidence>
<keyword evidence="3" id="KW-1185">Reference proteome</keyword>
<protein>
    <submittedName>
        <fullName evidence="2">Uncharacterized protein</fullName>
    </submittedName>
</protein>
<gene>
    <name evidence="2" type="ORF">Poly24_45980</name>
</gene>
<dbReference type="Proteomes" id="UP000315082">
    <property type="component" value="Chromosome"/>
</dbReference>
<name>A0A518JZH1_9BACT</name>
<accession>A0A518JZH1</accession>
<organism evidence="2 3">
    <name type="scientific">Rosistilla carotiformis</name>
    <dbReference type="NCBI Taxonomy" id="2528017"/>
    <lineage>
        <taxon>Bacteria</taxon>
        <taxon>Pseudomonadati</taxon>
        <taxon>Planctomycetota</taxon>
        <taxon>Planctomycetia</taxon>
        <taxon>Pirellulales</taxon>
        <taxon>Pirellulaceae</taxon>
        <taxon>Rosistilla</taxon>
    </lineage>
</organism>
<dbReference type="AlphaFoldDB" id="A0A518JZH1"/>
<feature type="region of interest" description="Disordered" evidence="1">
    <location>
        <begin position="1"/>
        <end position="25"/>
    </location>
</feature>
<evidence type="ECO:0000256" key="1">
    <source>
        <dbReference type="SAM" id="MobiDB-lite"/>
    </source>
</evidence>
<sequence length="74" mass="8431">MIIPGRKHPRIDNRSNQQVGDRHYRSSEFLLPGDGKSHDPDGHRCENNIVIRVERPSRDSLIAKGTSDKETPDQ</sequence>